<dbReference type="Pfam" id="PF16734">
    <property type="entry name" value="Pilin_GH"/>
    <property type="match status" value="1"/>
</dbReference>
<dbReference type="PROSITE" id="PS51257">
    <property type="entry name" value="PROKAR_LIPOPROTEIN"/>
    <property type="match status" value="1"/>
</dbReference>
<protein>
    <recommendedName>
        <fullName evidence="5">Lipoprotein</fullName>
    </recommendedName>
</protein>
<reference evidence="3 4" key="1">
    <citation type="journal article" date="2015" name="Genome Announc.">
        <title>Draft Genome Sequence of Filamentous Marine Cyanobacterium Lyngbya confervoides Strain BDU141951.</title>
        <authorList>
            <person name="Chandrababunaidu M.M."/>
            <person name="Sen D."/>
            <person name="Tripathy S."/>
        </authorList>
    </citation>
    <scope>NUCLEOTIDE SEQUENCE [LARGE SCALE GENOMIC DNA]</scope>
    <source>
        <strain evidence="3 4">BDU141951</strain>
    </source>
</reference>
<feature type="region of interest" description="Disordered" evidence="1">
    <location>
        <begin position="23"/>
        <end position="102"/>
    </location>
</feature>
<evidence type="ECO:0000313" key="4">
    <source>
        <dbReference type="Proteomes" id="UP000031561"/>
    </source>
</evidence>
<gene>
    <name evidence="3" type="ORF">QQ91_0004895</name>
</gene>
<keyword evidence="2" id="KW-0732">Signal</keyword>
<dbReference type="EMBL" id="JTHE03000034">
    <property type="protein sequence ID" value="MCM1982167.1"/>
    <property type="molecule type" value="Genomic_DNA"/>
</dbReference>
<dbReference type="RefSeq" id="WP_166280658.1">
    <property type="nucleotide sequence ID" value="NZ_JTHE03000034.1"/>
</dbReference>
<keyword evidence="4" id="KW-1185">Reference proteome</keyword>
<feature type="compositionally biased region" description="Pro residues" evidence="1">
    <location>
        <begin position="55"/>
        <end position="69"/>
    </location>
</feature>
<comment type="caution">
    <text evidence="3">The sequence shown here is derived from an EMBL/GenBank/DDBJ whole genome shotgun (WGS) entry which is preliminary data.</text>
</comment>
<organism evidence="3 4">
    <name type="scientific">Lyngbya confervoides BDU141951</name>
    <dbReference type="NCBI Taxonomy" id="1574623"/>
    <lineage>
        <taxon>Bacteria</taxon>
        <taxon>Bacillati</taxon>
        <taxon>Cyanobacteriota</taxon>
        <taxon>Cyanophyceae</taxon>
        <taxon>Oscillatoriophycideae</taxon>
        <taxon>Oscillatoriales</taxon>
        <taxon>Microcoleaceae</taxon>
        <taxon>Lyngbya</taxon>
    </lineage>
</organism>
<feature type="signal peptide" evidence="2">
    <location>
        <begin position="1"/>
        <end position="26"/>
    </location>
</feature>
<evidence type="ECO:0000256" key="1">
    <source>
        <dbReference type="SAM" id="MobiDB-lite"/>
    </source>
</evidence>
<accession>A0ABD4T1K6</accession>
<dbReference type="InterPro" id="IPR031975">
    <property type="entry name" value="Pilin_GH"/>
</dbReference>
<feature type="compositionally biased region" description="Low complexity" evidence="1">
    <location>
        <begin position="32"/>
        <end position="54"/>
    </location>
</feature>
<sequence length="222" mass="23142">MVAKRVSLLGLMILATVVVSCGSAQRGPRSGASQSPDPTASPSSQPTPASQSTPKPSPDPKPNPAPPSSQPADSSSPPPAKPQSETQQLAEQISKDVESQGNISRQNSGLIALNRILLAQKAHWLISGRFSTDLSQLDPDLSAETEEYRFEIRTADAQKSVAVAIAKQPKLPSYSGATYAQEAALPLSGLCQTQQASTQPPTAPSLQGNQVICQAQAVGVPQ</sequence>
<evidence type="ECO:0000313" key="3">
    <source>
        <dbReference type="EMBL" id="MCM1982167.1"/>
    </source>
</evidence>
<name>A0ABD4T1K6_9CYAN</name>
<feature type="chain" id="PRO_5044748732" description="Lipoprotein" evidence="2">
    <location>
        <begin position="27"/>
        <end position="222"/>
    </location>
</feature>
<dbReference type="AlphaFoldDB" id="A0ABD4T1K6"/>
<dbReference type="Proteomes" id="UP000031561">
    <property type="component" value="Unassembled WGS sequence"/>
</dbReference>
<proteinExistence type="predicted"/>
<evidence type="ECO:0000256" key="2">
    <source>
        <dbReference type="SAM" id="SignalP"/>
    </source>
</evidence>
<evidence type="ECO:0008006" key="5">
    <source>
        <dbReference type="Google" id="ProtNLM"/>
    </source>
</evidence>